<comment type="caution">
    <text evidence="1">The sequence shown here is derived from an EMBL/GenBank/DDBJ whole genome shotgun (WGS) entry which is preliminary data.</text>
</comment>
<gene>
    <name evidence="1" type="ORF">TWF481_000500</name>
</gene>
<dbReference type="EMBL" id="JAVHJL010000001">
    <property type="protein sequence ID" value="KAK6511585.1"/>
    <property type="molecule type" value="Genomic_DNA"/>
</dbReference>
<evidence type="ECO:0000313" key="2">
    <source>
        <dbReference type="Proteomes" id="UP001370758"/>
    </source>
</evidence>
<dbReference type="Proteomes" id="UP001370758">
    <property type="component" value="Unassembled WGS sequence"/>
</dbReference>
<sequence>MCSIWIHFLTCGHGDTEYFPPEDCVTENCKNQYSKERNVPCHECIRTGKWRIVDTGTERYAIEKGREMSPVKIDGR</sequence>
<protein>
    <submittedName>
        <fullName evidence="1">Uncharacterized protein</fullName>
    </submittedName>
</protein>
<name>A0AAV9WPC0_9PEZI</name>
<keyword evidence="2" id="KW-1185">Reference proteome</keyword>
<accession>A0AAV9WPC0</accession>
<evidence type="ECO:0000313" key="1">
    <source>
        <dbReference type="EMBL" id="KAK6511585.1"/>
    </source>
</evidence>
<proteinExistence type="predicted"/>
<reference evidence="1 2" key="1">
    <citation type="submission" date="2023-08" db="EMBL/GenBank/DDBJ databases">
        <authorList>
            <person name="Palmer J.M."/>
        </authorList>
    </citation>
    <scope>NUCLEOTIDE SEQUENCE [LARGE SCALE GENOMIC DNA]</scope>
    <source>
        <strain evidence="1 2">TWF481</strain>
    </source>
</reference>
<dbReference type="AlphaFoldDB" id="A0AAV9WPC0"/>
<organism evidence="1 2">
    <name type="scientific">Arthrobotrys musiformis</name>
    <dbReference type="NCBI Taxonomy" id="47236"/>
    <lineage>
        <taxon>Eukaryota</taxon>
        <taxon>Fungi</taxon>
        <taxon>Dikarya</taxon>
        <taxon>Ascomycota</taxon>
        <taxon>Pezizomycotina</taxon>
        <taxon>Orbiliomycetes</taxon>
        <taxon>Orbiliales</taxon>
        <taxon>Orbiliaceae</taxon>
        <taxon>Arthrobotrys</taxon>
    </lineage>
</organism>